<dbReference type="Gene3D" id="1.10.10.10">
    <property type="entry name" value="Winged helix-like DNA-binding domain superfamily/Winged helix DNA-binding domain"/>
    <property type="match status" value="1"/>
</dbReference>
<feature type="domain" description="HTH iclR-type" evidence="2">
    <location>
        <begin position="209"/>
        <end position="249"/>
    </location>
</feature>
<dbReference type="GO" id="GO:0043565">
    <property type="term" value="F:sequence-specific DNA binding"/>
    <property type="evidence" value="ECO:0007669"/>
    <property type="project" value="InterPro"/>
</dbReference>
<evidence type="ECO:0000259" key="2">
    <source>
        <dbReference type="Pfam" id="PF09339"/>
    </source>
</evidence>
<organism evidence="3 4">
    <name type="scientific">Stygiolobus azoricus</name>
    <dbReference type="NCBI Taxonomy" id="41675"/>
    <lineage>
        <taxon>Archaea</taxon>
        <taxon>Thermoproteota</taxon>
        <taxon>Thermoprotei</taxon>
        <taxon>Sulfolobales</taxon>
        <taxon>Sulfolobaceae</taxon>
        <taxon>Stygiolobus</taxon>
    </lineage>
</organism>
<dbReference type="RefSeq" id="WP_156007483.1">
    <property type="nucleotide sequence ID" value="NZ_CP045483.1"/>
</dbReference>
<protein>
    <submittedName>
        <fullName evidence="3">Helix-turn-helix domain-containing protein</fullName>
    </submittedName>
</protein>
<keyword evidence="1" id="KW-0812">Transmembrane</keyword>
<evidence type="ECO:0000313" key="3">
    <source>
        <dbReference type="EMBL" id="QGR20062.1"/>
    </source>
</evidence>
<dbReference type="GO" id="GO:0006355">
    <property type="term" value="P:regulation of DNA-templated transcription"/>
    <property type="evidence" value="ECO:0007669"/>
    <property type="project" value="InterPro"/>
</dbReference>
<feature type="transmembrane region" description="Helical" evidence="1">
    <location>
        <begin position="154"/>
        <end position="178"/>
    </location>
</feature>
<name>A0A650CQX8_9CREN</name>
<keyword evidence="4" id="KW-1185">Reference proteome</keyword>
<dbReference type="CDD" id="cd00090">
    <property type="entry name" value="HTH_ARSR"/>
    <property type="match status" value="1"/>
</dbReference>
<reference evidence="3 4" key="1">
    <citation type="submission" date="2019-10" db="EMBL/GenBank/DDBJ databases">
        <title>Genome Sequences from Six Type Strain Members of the Archaeal Family Sulfolobaceae: Acidianus ambivalens, Acidianus infernus, Metallosphaera prunae, Stygiolobus azoricus, Sulfolobus metallicus, and Sulfurisphaera ohwakuensis.</title>
        <authorList>
            <person name="Counts J.A."/>
            <person name="Kelly R.M."/>
        </authorList>
    </citation>
    <scope>NUCLEOTIDE SEQUENCE [LARGE SCALE GENOMIC DNA]</scope>
    <source>
        <strain evidence="3 4">FC6</strain>
    </source>
</reference>
<dbReference type="InterPro" id="IPR036390">
    <property type="entry name" value="WH_DNA-bd_sf"/>
</dbReference>
<evidence type="ECO:0000256" key="1">
    <source>
        <dbReference type="SAM" id="Phobius"/>
    </source>
</evidence>
<dbReference type="InterPro" id="IPR000485">
    <property type="entry name" value="AsnC-type_HTH_dom"/>
</dbReference>
<dbReference type="KEGG" id="sazo:D1868_08725"/>
<dbReference type="InterPro" id="IPR036388">
    <property type="entry name" value="WH-like_DNA-bd_sf"/>
</dbReference>
<dbReference type="InterPro" id="IPR011991">
    <property type="entry name" value="ArsR-like_HTH"/>
</dbReference>
<evidence type="ECO:0000313" key="4">
    <source>
        <dbReference type="Proteomes" id="UP000423396"/>
    </source>
</evidence>
<dbReference type="PRINTS" id="PR00033">
    <property type="entry name" value="HTHASNC"/>
</dbReference>
<dbReference type="Pfam" id="PF09339">
    <property type="entry name" value="HTH_IclR"/>
    <property type="match status" value="1"/>
</dbReference>
<proteinExistence type="predicted"/>
<dbReference type="SUPFAM" id="SSF46785">
    <property type="entry name" value="Winged helix' DNA-binding domain"/>
    <property type="match status" value="1"/>
</dbReference>
<keyword evidence="1" id="KW-1133">Transmembrane helix</keyword>
<sequence>MKLLGLVTLLSFLTLSILSTGVSSSVAETIFYNGTVIIRTYNQSVVYLPLQNITRLQASSHFTLQNNKVILANPDSVLTYQAKIDGVIKISQPYNSTICIILPYQTQLLYLYPAPISSTITQSGFLNLTFYGSNITIVFSPSASTIKYNQNSNGLFTILVVLLIISVTSTITLAYLLLKNFRKEKIRENLDNVEVEIDNNNLDERDKVVLEAIRQGADTLAKISKITGLPRTTAYRRVKKLISLGYVEEIRERNKIRYIANKNVGENDNNI</sequence>
<dbReference type="Proteomes" id="UP000423396">
    <property type="component" value="Chromosome"/>
</dbReference>
<dbReference type="AlphaFoldDB" id="A0A650CQX8"/>
<gene>
    <name evidence="3" type="ORF">D1868_08725</name>
</gene>
<dbReference type="InterPro" id="IPR005471">
    <property type="entry name" value="Tscrpt_reg_IclR_N"/>
</dbReference>
<accession>A0A650CQX8</accession>
<dbReference type="OrthoDB" id="46229at2157"/>
<keyword evidence="1" id="KW-0472">Membrane</keyword>
<dbReference type="EMBL" id="CP045483">
    <property type="protein sequence ID" value="QGR20062.1"/>
    <property type="molecule type" value="Genomic_DNA"/>
</dbReference>
<dbReference type="GeneID" id="42799149"/>